<evidence type="ECO:0000256" key="1">
    <source>
        <dbReference type="SAM" id="MobiDB-lite"/>
    </source>
</evidence>
<sequence length="550" mass="61490">MPQSFSTEPNPAQSDEGQDSDPFQGYNPHGYGDSWYSFPSAFFAMENDLNTIQGIAGDIVDGIVEDIVGGLISNDDNEAEFSNSDLGGPDLGNVGTYLPTFLNNQSDTDIEGSGLNTTTAVTSDAATAPLHLQPHPLAWVPPNTTIAAFQAWFNAPPLPVNPPVFGLAVTGPVGGNGLPLLSDNVIVCVVCGGVCNTTIVSDHFEPPRDERGWMRPILVQAKHAWLEWQKEKQSARIPGGKDSELIEQIHVTSFLGGSRGMRLNSKTLEMNTKDLLMRIPIHKACLDIAHRFCNDQIRYKLNFRSAFGGAPSSISQLYEIWSKRAIASCPEGPIDRPILEANEYFGAPVFTTRSEYRLAIEKDRSLNRFLACPLDIPDLTDIVVNSNLQTMDGKETRMNSNLAKLWSHVESMPQEIFDQIMGAMEPFEEGGGLPLEPTRVLPPHWWKFNLLSGKIIPWLWDLDESRITLYRSENFYKQNPDDAERDKAAGEYVFDEDMWDWEALCRRLTRPDVFSKGGLLQGRSEQLWNRRRIWKLLDAARLGHLVFPRD</sequence>
<protein>
    <submittedName>
        <fullName evidence="2">Putative factor for adipocyte protein</fullName>
    </submittedName>
</protein>
<name>A0A1W2TBU8_ROSNE</name>
<dbReference type="AlphaFoldDB" id="A0A1W2TBU8"/>
<evidence type="ECO:0000313" key="2">
    <source>
        <dbReference type="EMBL" id="GAP85398.2"/>
    </source>
</evidence>
<gene>
    <name evidence="2" type="ORF">SAMD00023353_1001150</name>
</gene>
<feature type="region of interest" description="Disordered" evidence="1">
    <location>
        <begin position="1"/>
        <end position="28"/>
    </location>
</feature>
<accession>A0A1W2TBU8</accession>
<feature type="compositionally biased region" description="Polar residues" evidence="1">
    <location>
        <begin position="1"/>
        <end position="15"/>
    </location>
</feature>
<dbReference type="STRING" id="77044.A0A1W2TBU8"/>
<evidence type="ECO:0000313" key="3">
    <source>
        <dbReference type="Proteomes" id="UP000054516"/>
    </source>
</evidence>
<organism evidence="2">
    <name type="scientific">Rosellinia necatrix</name>
    <name type="common">White root-rot fungus</name>
    <dbReference type="NCBI Taxonomy" id="77044"/>
    <lineage>
        <taxon>Eukaryota</taxon>
        <taxon>Fungi</taxon>
        <taxon>Dikarya</taxon>
        <taxon>Ascomycota</taxon>
        <taxon>Pezizomycotina</taxon>
        <taxon>Sordariomycetes</taxon>
        <taxon>Xylariomycetidae</taxon>
        <taxon>Xylariales</taxon>
        <taxon>Xylariaceae</taxon>
        <taxon>Rosellinia</taxon>
    </lineage>
</organism>
<dbReference type="EMBL" id="DF977455">
    <property type="protein sequence ID" value="GAP85398.2"/>
    <property type="molecule type" value="Genomic_DNA"/>
</dbReference>
<keyword evidence="3" id="KW-1185">Reference proteome</keyword>
<proteinExistence type="predicted"/>
<reference evidence="2" key="1">
    <citation type="submission" date="2016-03" db="EMBL/GenBank/DDBJ databases">
        <title>Draft genome sequence of Rosellinia necatrix.</title>
        <authorList>
            <person name="Kanematsu S."/>
        </authorList>
    </citation>
    <scope>NUCLEOTIDE SEQUENCE [LARGE SCALE GENOMIC DNA]</scope>
    <source>
        <strain evidence="2">W97</strain>
    </source>
</reference>
<dbReference type="Proteomes" id="UP000054516">
    <property type="component" value="Unassembled WGS sequence"/>
</dbReference>
<dbReference type="OrthoDB" id="3932329at2759"/>